<dbReference type="EMBL" id="MDJC01000013">
    <property type="protein sequence ID" value="OEY76932.1"/>
    <property type="molecule type" value="Genomic_DNA"/>
</dbReference>
<dbReference type="RefSeq" id="WP_044233182.1">
    <property type="nucleotide sequence ID" value="NZ_MCII02000019.1"/>
</dbReference>
<sequence>MSKRIKDWREHDLLLYSAGISHFHLSKNKFGGVKDELVFGIFTKNDFYGILIGNHDDTYNLKHLVSIVDKNWPGLLDSSINNNSSFSKDFFKQNALDKRLQMNMFKPGGLDGHMHSNLIYYNINGKILKIPAPVVFAYENEINYIDKIENTIISRIKNKFQGYENVDYFLEVDEFNQCYKIFKENNSPIIKKPITEFPFPVRKIICSDYVNRELRYS</sequence>
<reference evidence="1 2" key="1">
    <citation type="submission" date="2016-08" db="EMBL/GenBank/DDBJ databases">
        <authorList>
            <person name="Eshaghi A."/>
            <person name="Soares D."/>
            <person name="Kus J."/>
            <person name="Richardson D."/>
            <person name="Li A."/>
            <person name="Patel S.N."/>
        </authorList>
    </citation>
    <scope>NUCLEOTIDE SEQUENCE [LARGE SCALE GENOMIC DNA]</scope>
    <source>
        <strain evidence="1 2">C860</strain>
    </source>
</reference>
<organism evidence="1 2">
    <name type="scientific">Haemophilus quentini</name>
    <dbReference type="NCBI Taxonomy" id="123834"/>
    <lineage>
        <taxon>Bacteria</taxon>
        <taxon>Pseudomonadati</taxon>
        <taxon>Pseudomonadota</taxon>
        <taxon>Gammaproteobacteria</taxon>
        <taxon>Pasteurellales</taxon>
        <taxon>Pasteurellaceae</taxon>
        <taxon>Haemophilus</taxon>
    </lineage>
</organism>
<dbReference type="Proteomes" id="UP000175677">
    <property type="component" value="Unassembled WGS sequence"/>
</dbReference>
<name>A0ABX3BPD3_9PAST</name>
<proteinExistence type="predicted"/>
<accession>A0ABX3BPD3</accession>
<comment type="caution">
    <text evidence="1">The sequence shown here is derived from an EMBL/GenBank/DDBJ whole genome shotgun (WGS) entry which is preliminary data.</text>
</comment>
<evidence type="ECO:0000313" key="2">
    <source>
        <dbReference type="Proteomes" id="UP000175677"/>
    </source>
</evidence>
<gene>
    <name evidence="1" type="ORF">BFQ30_07490</name>
</gene>
<evidence type="ECO:0000313" key="1">
    <source>
        <dbReference type="EMBL" id="OEY76932.1"/>
    </source>
</evidence>
<protein>
    <submittedName>
        <fullName evidence="1">Uncharacterized protein</fullName>
    </submittedName>
</protein>
<keyword evidence="2" id="KW-1185">Reference proteome</keyword>